<proteinExistence type="predicted"/>
<keyword evidence="1" id="KW-0812">Transmembrane</keyword>
<dbReference type="Pfam" id="PF01757">
    <property type="entry name" value="Acyl_transf_3"/>
    <property type="match status" value="1"/>
</dbReference>
<feature type="transmembrane region" description="Helical" evidence="1">
    <location>
        <begin position="259"/>
        <end position="286"/>
    </location>
</feature>
<protein>
    <recommendedName>
        <fullName evidence="2">Acyltransferase 3 domain-containing protein</fullName>
    </recommendedName>
</protein>
<gene>
    <name evidence="3" type="ORF">L207DRAFT_511079</name>
</gene>
<accession>A0A2J6RRK1</accession>
<dbReference type="PANTHER" id="PTHR23028">
    <property type="entry name" value="ACETYLTRANSFERASE"/>
    <property type="match status" value="1"/>
</dbReference>
<dbReference type="PANTHER" id="PTHR23028:SF126">
    <property type="entry name" value="ACYLTRANSFERASE 3 DOMAIN-CONTAINING PROTEIN"/>
    <property type="match status" value="1"/>
</dbReference>
<dbReference type="AlphaFoldDB" id="A0A2J6RRK1"/>
<feature type="transmembrane region" description="Helical" evidence="1">
    <location>
        <begin position="361"/>
        <end position="379"/>
    </location>
</feature>
<keyword evidence="1" id="KW-0472">Membrane</keyword>
<feature type="transmembrane region" description="Helical" evidence="1">
    <location>
        <begin position="450"/>
        <end position="477"/>
    </location>
</feature>
<evidence type="ECO:0000256" key="1">
    <source>
        <dbReference type="SAM" id="Phobius"/>
    </source>
</evidence>
<dbReference type="Proteomes" id="UP000235786">
    <property type="component" value="Unassembled WGS sequence"/>
</dbReference>
<dbReference type="InterPro" id="IPR002656">
    <property type="entry name" value="Acyl_transf_3_dom"/>
</dbReference>
<feature type="transmembrane region" description="Helical" evidence="1">
    <location>
        <begin position="96"/>
        <end position="117"/>
    </location>
</feature>
<organism evidence="3 4">
    <name type="scientific">Hyaloscypha variabilis (strain UAMH 11265 / GT02V1 / F)</name>
    <name type="common">Meliniomyces variabilis</name>
    <dbReference type="NCBI Taxonomy" id="1149755"/>
    <lineage>
        <taxon>Eukaryota</taxon>
        <taxon>Fungi</taxon>
        <taxon>Dikarya</taxon>
        <taxon>Ascomycota</taxon>
        <taxon>Pezizomycotina</taxon>
        <taxon>Leotiomycetes</taxon>
        <taxon>Helotiales</taxon>
        <taxon>Hyaloscyphaceae</taxon>
        <taxon>Hyaloscypha</taxon>
        <taxon>Hyaloscypha variabilis</taxon>
    </lineage>
</organism>
<sequence>MKVRQRFLAIFSTVLSNDLFLFLIPCFLADIIRPERRPRVSQLHATSYLDGLRGLASFTVFAYHYTDYNHKFFLEAYGSNAPGLESSFLQLPYIRIVYTGAASVHVFFVISGFALSYRPLKCLYDQDPLSTSPSHHASNQRARAIAKCQSFLASSALRRPIRLFGPPLTLTLIDIGLISMGFMRNYLLPKPTWLAQFSDWSSDALGAVAWPWGWDDDVPRSHYNPHLWTMPVEFANSMLLFLVLLIVSRLRTALLRQLALGLAMGYALLIYGRWAAFEFLGGALLADLHLSKEKKASEPSPSENDIGSFFLTKIIKLVQLSILALAGYIISWPQLGSKPPSYAWMQSHAPSSFAKDRGDRFWFALAAFATVWACGRLGIVKRALESSPMQYAGRISFAFYILQHPFLNICEHPVLGAPFKPATEGSVEQRGWGVRGLTGQSTPMQRAVCWFIGLCVLGSFLVCIADVFSRTVVVLFVKAARRFEKMVFVGNEEDRELLPVSK</sequence>
<dbReference type="GO" id="GO:0016747">
    <property type="term" value="F:acyltransferase activity, transferring groups other than amino-acyl groups"/>
    <property type="evidence" value="ECO:0007669"/>
    <property type="project" value="InterPro"/>
</dbReference>
<evidence type="ECO:0000313" key="3">
    <source>
        <dbReference type="EMBL" id="PMD41120.1"/>
    </source>
</evidence>
<evidence type="ECO:0000313" key="4">
    <source>
        <dbReference type="Proteomes" id="UP000235786"/>
    </source>
</evidence>
<dbReference type="EMBL" id="KZ613944">
    <property type="protein sequence ID" value="PMD41120.1"/>
    <property type="molecule type" value="Genomic_DNA"/>
</dbReference>
<keyword evidence="1" id="KW-1133">Transmembrane helix</keyword>
<dbReference type="InterPro" id="IPR050879">
    <property type="entry name" value="Acyltransferase_3"/>
</dbReference>
<reference evidence="3 4" key="1">
    <citation type="submission" date="2016-04" db="EMBL/GenBank/DDBJ databases">
        <title>A degradative enzymes factory behind the ericoid mycorrhizal symbiosis.</title>
        <authorList>
            <consortium name="DOE Joint Genome Institute"/>
            <person name="Martino E."/>
            <person name="Morin E."/>
            <person name="Grelet G."/>
            <person name="Kuo A."/>
            <person name="Kohler A."/>
            <person name="Daghino S."/>
            <person name="Barry K."/>
            <person name="Choi C."/>
            <person name="Cichocki N."/>
            <person name="Clum A."/>
            <person name="Copeland A."/>
            <person name="Hainaut M."/>
            <person name="Haridas S."/>
            <person name="Labutti K."/>
            <person name="Lindquist E."/>
            <person name="Lipzen A."/>
            <person name="Khouja H.-R."/>
            <person name="Murat C."/>
            <person name="Ohm R."/>
            <person name="Olson A."/>
            <person name="Spatafora J."/>
            <person name="Veneault-Fourrey C."/>
            <person name="Henrissat B."/>
            <person name="Grigoriev I."/>
            <person name="Martin F."/>
            <person name="Perotto S."/>
        </authorList>
    </citation>
    <scope>NUCLEOTIDE SEQUENCE [LARGE SCALE GENOMIC DNA]</scope>
    <source>
        <strain evidence="3 4">F</strain>
    </source>
</reference>
<dbReference type="OrthoDB" id="5819582at2759"/>
<keyword evidence="4" id="KW-1185">Reference proteome</keyword>
<evidence type="ECO:0000259" key="2">
    <source>
        <dbReference type="Pfam" id="PF01757"/>
    </source>
</evidence>
<feature type="domain" description="Acyltransferase 3" evidence="2">
    <location>
        <begin position="48"/>
        <end position="417"/>
    </location>
</feature>
<feature type="transmembrane region" description="Helical" evidence="1">
    <location>
        <begin position="163"/>
        <end position="183"/>
    </location>
</feature>
<dbReference type="STRING" id="1149755.A0A2J6RRK1"/>
<feature type="transmembrane region" description="Helical" evidence="1">
    <location>
        <begin position="7"/>
        <end position="32"/>
    </location>
</feature>
<feature type="transmembrane region" description="Helical" evidence="1">
    <location>
        <begin position="227"/>
        <end position="247"/>
    </location>
</feature>
<name>A0A2J6RRK1_HYAVF</name>